<accession>A0ABS5I6Y4</accession>
<feature type="transmembrane region" description="Helical" evidence="1">
    <location>
        <begin position="307"/>
        <end position="326"/>
    </location>
</feature>
<dbReference type="Proteomes" id="UP000680714">
    <property type="component" value="Unassembled WGS sequence"/>
</dbReference>
<evidence type="ECO:0000313" key="2">
    <source>
        <dbReference type="EMBL" id="MBR9970184.1"/>
    </source>
</evidence>
<comment type="caution">
    <text evidence="2">The sequence shown here is derived from an EMBL/GenBank/DDBJ whole genome shotgun (WGS) entry which is preliminary data.</text>
</comment>
<gene>
    <name evidence="2" type="ORF">KEC16_00470</name>
</gene>
<dbReference type="PANTHER" id="PTHR33406">
    <property type="entry name" value="MEMBRANE PROTEIN MJ1562-RELATED"/>
    <property type="match status" value="1"/>
</dbReference>
<reference evidence="2 3" key="1">
    <citation type="submission" date="2021-04" db="EMBL/GenBank/DDBJ databases">
        <title>Magnetospirillum sulfuroxidans sp. nov., a facultative chemolithoautotrophic sulfur-oxidizing alphaproteobacterium isolated from freshwater sediment and proposals for Paramagetospirillum gen. nov., and Magnetospirillaceae fam. nov.</title>
        <authorList>
            <person name="Koziaeva V."/>
            <person name="Geelhoed J.S."/>
            <person name="Sorokin D.Y."/>
            <person name="Grouzdev D.S."/>
        </authorList>
    </citation>
    <scope>NUCLEOTIDE SEQUENCE [LARGE SCALE GENOMIC DNA]</scope>
    <source>
        <strain evidence="2 3">J10</strain>
    </source>
</reference>
<name>A0ABS5I6Y4_9PROT</name>
<dbReference type="SUPFAM" id="SSF82866">
    <property type="entry name" value="Multidrug efflux transporter AcrB transmembrane domain"/>
    <property type="match status" value="2"/>
</dbReference>
<feature type="transmembrane region" description="Helical" evidence="1">
    <location>
        <begin position="711"/>
        <end position="732"/>
    </location>
</feature>
<dbReference type="EMBL" id="JAGTUF010000001">
    <property type="protein sequence ID" value="MBR9970184.1"/>
    <property type="molecule type" value="Genomic_DNA"/>
</dbReference>
<keyword evidence="1" id="KW-0812">Transmembrane</keyword>
<evidence type="ECO:0008006" key="4">
    <source>
        <dbReference type="Google" id="ProtNLM"/>
    </source>
</evidence>
<proteinExistence type="predicted"/>
<dbReference type="Gene3D" id="1.20.1640.10">
    <property type="entry name" value="Multidrug efflux transporter AcrB transmembrane domain"/>
    <property type="match status" value="2"/>
</dbReference>
<dbReference type="RefSeq" id="WP_211545698.1">
    <property type="nucleotide sequence ID" value="NZ_JAGTUF010000001.1"/>
</dbReference>
<keyword evidence="1" id="KW-0472">Membrane</keyword>
<feature type="transmembrane region" description="Helical" evidence="1">
    <location>
        <begin position="347"/>
        <end position="366"/>
    </location>
</feature>
<organism evidence="2 3">
    <name type="scientific">Magnetospirillum sulfuroxidans</name>
    <dbReference type="NCBI Taxonomy" id="611300"/>
    <lineage>
        <taxon>Bacteria</taxon>
        <taxon>Pseudomonadati</taxon>
        <taxon>Pseudomonadota</taxon>
        <taxon>Alphaproteobacteria</taxon>
        <taxon>Rhodospirillales</taxon>
        <taxon>Rhodospirillaceae</taxon>
        <taxon>Magnetospirillum</taxon>
    </lineage>
</organism>
<feature type="transmembrane region" description="Helical" evidence="1">
    <location>
        <begin position="279"/>
        <end position="301"/>
    </location>
</feature>
<feature type="transmembrane region" description="Helical" evidence="1">
    <location>
        <begin position="670"/>
        <end position="699"/>
    </location>
</feature>
<keyword evidence="3" id="KW-1185">Reference proteome</keyword>
<feature type="transmembrane region" description="Helical" evidence="1">
    <location>
        <begin position="255"/>
        <end position="272"/>
    </location>
</feature>
<dbReference type="InterPro" id="IPR050545">
    <property type="entry name" value="Mycobact_MmpL"/>
</dbReference>
<feature type="transmembrane region" description="Helical" evidence="1">
    <location>
        <begin position="630"/>
        <end position="650"/>
    </location>
</feature>
<protein>
    <recommendedName>
        <fullName evidence="4">Membrane transport protein MMPL domain-containing protein</fullName>
    </recommendedName>
</protein>
<evidence type="ECO:0000313" key="3">
    <source>
        <dbReference type="Proteomes" id="UP000680714"/>
    </source>
</evidence>
<sequence length="775" mass="81655">MTRRFLALSWLVVLIAATLYLGLAALGGVPLQSDLMALLPTEDRDPQVHAAKTHMAEQISGRVVILAGHADPAQAIRAAQTLRDGLMGDGLLADAGDIPSPEAIGRLAALYFPHRAGLLSATDRASLQGGDASALIGRTLSQVFGIGGMADARLLTHDPFLLLPSFMTGLPVPTSRLSLRDGWPSVTADGLTWVLVSGRLQGQAYGLRDQQAFAASYAKAAERAGEVAPGIRLLRLGAVFYAQAGAAQAMAETSFIGTVSALGTVGLMLLVFRSLSPLLLSLLAIGAGLLVAMAATLLFFGSLHVSAAIFGASLIGVTVDYSLHYFTRLFARPDTPQGRLRHIWPGLFLGLLTTLIGYGALALAPLPGLRQVAVFSAFGLIAAFLTVTLWFPLLDRNSSRILPASLRRLGRGFWLLWDNPGLALARRGGLVVLAVVALIGASRLRVDDDVRRQQALNPVLAAEQAQLQGIAGFVSAGQFYLVSADDTQAALRQEERLSQRLAVLRTQGALREWRSPASFVPSAERQADNARLLGEGLNEAAVARLAATIGLPLALPVAADQPLTLETVIASGGVPALAGLVLGQGVHLVALDGIVDPQNLRAAASGLEGVSFIDPVADMGDLLGIYRQRALWLLAASLVLMLPPLIWRYGWRGGLWVMVPPLVAVVSAPLLLAMIGLPFTFFAAMALVLVASVGVDYAVFCAESGADHDPLTTIAILLATATTVLSFGLLAFSDVLAIRSFGTIMLVGIALAALLSPLAGRVRPKRARGWKRHHD</sequence>
<evidence type="ECO:0000256" key="1">
    <source>
        <dbReference type="SAM" id="Phobius"/>
    </source>
</evidence>
<feature type="transmembrane region" description="Helical" evidence="1">
    <location>
        <begin position="738"/>
        <end position="759"/>
    </location>
</feature>
<dbReference type="PANTHER" id="PTHR33406:SF13">
    <property type="entry name" value="MEMBRANE PROTEIN YDFJ"/>
    <property type="match status" value="1"/>
</dbReference>
<keyword evidence="1" id="KW-1133">Transmembrane helix</keyword>
<feature type="transmembrane region" description="Helical" evidence="1">
    <location>
        <begin position="372"/>
        <end position="393"/>
    </location>
</feature>